<dbReference type="InterPro" id="IPR036047">
    <property type="entry name" value="F-box-like_dom_sf"/>
</dbReference>
<dbReference type="InterPro" id="IPR017451">
    <property type="entry name" value="F-box-assoc_interact_dom"/>
</dbReference>
<dbReference type="SMART" id="SM00256">
    <property type="entry name" value="FBOX"/>
    <property type="match status" value="1"/>
</dbReference>
<evidence type="ECO:0000256" key="1">
    <source>
        <dbReference type="SAM" id="MobiDB-lite"/>
    </source>
</evidence>
<dbReference type="PANTHER" id="PTHR31111">
    <property type="entry name" value="BNAA05G37150D PROTEIN-RELATED"/>
    <property type="match status" value="1"/>
</dbReference>
<gene>
    <name evidence="3" type="ORF">MERR_LOCUS11784</name>
</gene>
<dbReference type="Pfam" id="PF08268">
    <property type="entry name" value="FBA_3"/>
    <property type="match status" value="1"/>
</dbReference>
<dbReference type="SUPFAM" id="SSF81383">
    <property type="entry name" value="F-box domain"/>
    <property type="match status" value="1"/>
</dbReference>
<keyword evidence="4" id="KW-1185">Reference proteome</keyword>
<reference evidence="3" key="1">
    <citation type="submission" date="2020-01" db="EMBL/GenBank/DDBJ databases">
        <authorList>
            <person name="Mishra B."/>
        </authorList>
    </citation>
    <scope>NUCLEOTIDE SEQUENCE [LARGE SCALE GENOMIC DNA]</scope>
</reference>
<protein>
    <recommendedName>
        <fullName evidence="2">F-box domain-containing protein</fullName>
    </recommendedName>
</protein>
<feature type="domain" description="F-box" evidence="2">
    <location>
        <begin position="19"/>
        <end position="65"/>
    </location>
</feature>
<dbReference type="Proteomes" id="UP000467841">
    <property type="component" value="Unassembled WGS sequence"/>
</dbReference>
<comment type="caution">
    <text evidence="3">The sequence shown here is derived from an EMBL/GenBank/DDBJ whole genome shotgun (WGS) entry which is preliminary data.</text>
</comment>
<dbReference type="AlphaFoldDB" id="A0A6D2IHM9"/>
<dbReference type="NCBIfam" id="TIGR01640">
    <property type="entry name" value="F_box_assoc_1"/>
    <property type="match status" value="1"/>
</dbReference>
<feature type="region of interest" description="Disordered" evidence="1">
    <location>
        <begin position="1"/>
        <end position="24"/>
    </location>
</feature>
<dbReference type="PROSITE" id="PS50181">
    <property type="entry name" value="FBOX"/>
    <property type="match status" value="1"/>
</dbReference>
<feature type="compositionally biased region" description="Low complexity" evidence="1">
    <location>
        <begin position="13"/>
        <end position="24"/>
    </location>
</feature>
<dbReference type="InterPro" id="IPR013187">
    <property type="entry name" value="F-box-assoc_dom_typ3"/>
</dbReference>
<dbReference type="Pfam" id="PF00646">
    <property type="entry name" value="F-box"/>
    <property type="match status" value="1"/>
</dbReference>
<evidence type="ECO:0000313" key="4">
    <source>
        <dbReference type="Proteomes" id="UP000467841"/>
    </source>
</evidence>
<proteinExistence type="predicted"/>
<evidence type="ECO:0000259" key="2">
    <source>
        <dbReference type="PROSITE" id="PS50181"/>
    </source>
</evidence>
<dbReference type="InterPro" id="IPR001810">
    <property type="entry name" value="F-box_dom"/>
</dbReference>
<name>A0A6D2IHM9_9BRAS</name>
<dbReference type="PANTHER" id="PTHR31111:SF119">
    <property type="entry name" value="F-BOX DOMAIN-CONTAINING PROTEIN"/>
    <property type="match status" value="1"/>
</dbReference>
<evidence type="ECO:0000313" key="3">
    <source>
        <dbReference type="EMBL" id="CAA7024549.1"/>
    </source>
</evidence>
<dbReference type="EMBL" id="CACVBM020000888">
    <property type="protein sequence ID" value="CAA7024549.1"/>
    <property type="molecule type" value="Genomic_DNA"/>
</dbReference>
<dbReference type="Gene3D" id="1.20.1280.50">
    <property type="match status" value="1"/>
</dbReference>
<sequence>MEQQETKTGNTRSGESTQSKSTSSFPLDLTKEILSRLPAKSVVRFRCVSKLWSSITTDPYFISSFGANSSTRQTLLLCFIKDDKLFVSSIPQHTQDRNKAYSSLLPIERYHMKLPGYGFHDLTESVNGLICLKHSQNPLVWNPSMRSVFALPYPNNHKSWKKVTLFLGYDPIEGKHKVVCVRYKKTSYVCRVFTLGSAQESWRTVKTNHKHCVGYYTYGRCINGVIYYIARDECNKSADLVIMSFDVRSEKFDMIEPPSKMHRAVLINYEGRLAACTDNYNDRRLWILEDAEKQKWSSKDFLSPFGPSWRTEFKLGGVTPAGEFIYVPDTFHKSHYILFFDPVRNSSRRFNFKRLADGGRESWPDHGTYDPFHAFPNHIDSLLSL</sequence>
<accession>A0A6D2IHM9</accession>
<feature type="compositionally biased region" description="Polar residues" evidence="1">
    <location>
        <begin position="1"/>
        <end position="12"/>
    </location>
</feature>
<dbReference type="OrthoDB" id="687122at2759"/>
<organism evidence="3 4">
    <name type="scientific">Microthlaspi erraticum</name>
    <dbReference type="NCBI Taxonomy" id="1685480"/>
    <lineage>
        <taxon>Eukaryota</taxon>
        <taxon>Viridiplantae</taxon>
        <taxon>Streptophyta</taxon>
        <taxon>Embryophyta</taxon>
        <taxon>Tracheophyta</taxon>
        <taxon>Spermatophyta</taxon>
        <taxon>Magnoliopsida</taxon>
        <taxon>eudicotyledons</taxon>
        <taxon>Gunneridae</taxon>
        <taxon>Pentapetalae</taxon>
        <taxon>rosids</taxon>
        <taxon>malvids</taxon>
        <taxon>Brassicales</taxon>
        <taxon>Brassicaceae</taxon>
        <taxon>Coluteocarpeae</taxon>
        <taxon>Microthlaspi</taxon>
    </lineage>
</organism>
<dbReference type="CDD" id="cd22157">
    <property type="entry name" value="F-box_AtFBW1-like"/>
    <property type="match status" value="1"/>
</dbReference>